<proteinExistence type="predicted"/>
<keyword evidence="4" id="KW-0539">Nucleus</keyword>
<dbReference type="PANTHER" id="PTHR12663">
    <property type="entry name" value="ANDROGEN INDUCED INHIBITOR OF PROLIFERATION AS3 / PDS5-RELATED"/>
    <property type="match status" value="1"/>
</dbReference>
<dbReference type="Gramene" id="rna-AYBTSS11_LOCUS14754">
    <property type="protein sequence ID" value="CAJ1951401.1"/>
    <property type="gene ID" value="gene-AYBTSS11_LOCUS14754"/>
</dbReference>
<dbReference type="GO" id="GO:0000785">
    <property type="term" value="C:chromatin"/>
    <property type="evidence" value="ECO:0007669"/>
    <property type="project" value="TreeGrafter"/>
</dbReference>
<dbReference type="InterPro" id="IPR039776">
    <property type="entry name" value="Pds5"/>
</dbReference>
<evidence type="ECO:0000256" key="4">
    <source>
        <dbReference type="ARBA" id="ARBA00023242"/>
    </source>
</evidence>
<evidence type="ECO:0000256" key="1">
    <source>
        <dbReference type="ARBA" id="ARBA00004123"/>
    </source>
</evidence>
<gene>
    <name evidence="5" type="ORF">AYBTSS11_LOCUS14754</name>
</gene>
<comment type="subcellular location">
    <subcellularLocation>
        <location evidence="1">Nucleus</location>
    </subcellularLocation>
</comment>
<keyword evidence="3" id="KW-0234">DNA repair</keyword>
<dbReference type="Pfam" id="PF20168">
    <property type="entry name" value="PDS5"/>
    <property type="match status" value="1"/>
</dbReference>
<evidence type="ECO:0000256" key="2">
    <source>
        <dbReference type="ARBA" id="ARBA00022763"/>
    </source>
</evidence>
<dbReference type="AlphaFoldDB" id="A0AA86SV63"/>
<protein>
    <submittedName>
        <fullName evidence="5">Uncharacterized protein</fullName>
    </submittedName>
</protein>
<reference evidence="5" key="1">
    <citation type="submission" date="2023-10" db="EMBL/GenBank/DDBJ databases">
        <authorList>
            <person name="Domelevo Entfellner J.-B."/>
        </authorList>
    </citation>
    <scope>NUCLEOTIDE SEQUENCE</scope>
</reference>
<dbReference type="GO" id="GO:0006281">
    <property type="term" value="P:DNA repair"/>
    <property type="evidence" value="ECO:0007669"/>
    <property type="project" value="UniProtKB-KW"/>
</dbReference>
<accession>A0AA86SV63</accession>
<dbReference type="Proteomes" id="UP001189624">
    <property type="component" value="Chromosome 4"/>
</dbReference>
<dbReference type="GO" id="GO:0007064">
    <property type="term" value="P:mitotic sister chromatid cohesion"/>
    <property type="evidence" value="ECO:0007669"/>
    <property type="project" value="InterPro"/>
</dbReference>
<evidence type="ECO:0000313" key="5">
    <source>
        <dbReference type="EMBL" id="CAJ1951401.1"/>
    </source>
</evidence>
<organism evidence="5 6">
    <name type="scientific">Sphenostylis stenocarpa</name>
    <dbReference type="NCBI Taxonomy" id="92480"/>
    <lineage>
        <taxon>Eukaryota</taxon>
        <taxon>Viridiplantae</taxon>
        <taxon>Streptophyta</taxon>
        <taxon>Embryophyta</taxon>
        <taxon>Tracheophyta</taxon>
        <taxon>Spermatophyta</taxon>
        <taxon>Magnoliopsida</taxon>
        <taxon>eudicotyledons</taxon>
        <taxon>Gunneridae</taxon>
        <taxon>Pentapetalae</taxon>
        <taxon>rosids</taxon>
        <taxon>fabids</taxon>
        <taxon>Fabales</taxon>
        <taxon>Fabaceae</taxon>
        <taxon>Papilionoideae</taxon>
        <taxon>50 kb inversion clade</taxon>
        <taxon>NPAAA clade</taxon>
        <taxon>indigoferoid/millettioid clade</taxon>
        <taxon>Phaseoleae</taxon>
        <taxon>Sphenostylis</taxon>
    </lineage>
</organism>
<keyword evidence="6" id="KW-1185">Reference proteome</keyword>
<name>A0AA86SV63_9FABA</name>
<dbReference type="PANTHER" id="PTHR12663:SF69">
    <property type="entry name" value="SISTER CHROMATID COHESION PROTEIN PDS5 HOMOLOG E"/>
    <property type="match status" value="1"/>
</dbReference>
<evidence type="ECO:0000256" key="3">
    <source>
        <dbReference type="ARBA" id="ARBA00023204"/>
    </source>
</evidence>
<dbReference type="GO" id="GO:0005634">
    <property type="term" value="C:nucleus"/>
    <property type="evidence" value="ECO:0007669"/>
    <property type="project" value="UniProtKB-SubCell"/>
</dbReference>
<keyword evidence="2" id="KW-0227">DNA damage</keyword>
<dbReference type="EMBL" id="OY731401">
    <property type="protein sequence ID" value="CAJ1951401.1"/>
    <property type="molecule type" value="Genomic_DNA"/>
</dbReference>
<sequence>MECNALYLLDKLELVLSTVGQEPTKLIQESLVLSMKALISEEFLRHTDEDVKILVISCISEITRITAPDLPYDDEQMKEIFKLTVASFEKLSHISGCGYEKALTILDNVSKVRLCLVMLDLECNDLTPSHCYGVCLEDREGKQGIGFHVGNE</sequence>
<evidence type="ECO:0000313" key="6">
    <source>
        <dbReference type="Proteomes" id="UP001189624"/>
    </source>
</evidence>